<reference evidence="2" key="2">
    <citation type="submission" date="2019-12" db="EMBL/GenBank/DDBJ databases">
        <authorList>
            <consortium name="NCBI Pathogen Detection Project"/>
        </authorList>
    </citation>
    <scope>NUCLEOTIDE SEQUENCE</scope>
    <source>
        <strain evidence="2">EC00751</strain>
    </source>
</reference>
<keyword evidence="1" id="KW-0175">Coiled coil</keyword>
<name>A0A779QIP1_ECOLX</name>
<gene>
    <name evidence="2" type="ORF">GRC96_27105</name>
</gene>
<reference evidence="2" key="1">
    <citation type="journal article" date="2018" name="Genome Biol.">
        <title>SKESA: strategic k-mer extension for scrupulous assemblies.</title>
        <authorList>
            <person name="Souvorov A."/>
            <person name="Agarwala R."/>
            <person name="Lipman D.J."/>
        </authorList>
    </citation>
    <scope>NUCLEOTIDE SEQUENCE</scope>
    <source>
        <strain evidence="2">EC00751</strain>
    </source>
</reference>
<proteinExistence type="predicted"/>
<protein>
    <submittedName>
        <fullName evidence="2">Ead/Ea22-like family protein</fullName>
    </submittedName>
</protein>
<comment type="caution">
    <text evidence="2">The sequence shown here is derived from an EMBL/GenBank/DDBJ whole genome shotgun (WGS) entry which is preliminary data.</text>
</comment>
<dbReference type="AlphaFoldDB" id="A0A779QIP1"/>
<accession>A0A779QIP1</accession>
<dbReference type="Pfam" id="PF13935">
    <property type="entry name" value="Ead_Ea22"/>
    <property type="match status" value="1"/>
</dbReference>
<evidence type="ECO:0000313" key="2">
    <source>
        <dbReference type="EMBL" id="HAH4309880.1"/>
    </source>
</evidence>
<dbReference type="InterPro" id="IPR025153">
    <property type="entry name" value="Ead_Ea22"/>
</dbReference>
<organism evidence="2">
    <name type="scientific">Escherichia coli</name>
    <dbReference type="NCBI Taxonomy" id="562"/>
    <lineage>
        <taxon>Bacteria</taxon>
        <taxon>Pseudomonadati</taxon>
        <taxon>Pseudomonadota</taxon>
        <taxon>Gammaproteobacteria</taxon>
        <taxon>Enterobacterales</taxon>
        <taxon>Enterobacteriaceae</taxon>
        <taxon>Escherichia</taxon>
    </lineage>
</organism>
<dbReference type="EMBL" id="DABBID010000132">
    <property type="protein sequence ID" value="HAH4309880.1"/>
    <property type="molecule type" value="Genomic_DNA"/>
</dbReference>
<feature type="non-terminal residue" evidence="2">
    <location>
        <position position="79"/>
    </location>
</feature>
<sequence length="79" mass="9156">MREVNYEALREAAQNYQSTLAWYQAIPDSPNAERDCDAALAAFKRHIRHREADIIADLLDGLEEAKSQLKEQREYYEGV</sequence>
<evidence type="ECO:0000256" key="1">
    <source>
        <dbReference type="SAM" id="Coils"/>
    </source>
</evidence>
<feature type="coiled-coil region" evidence="1">
    <location>
        <begin position="52"/>
        <end position="79"/>
    </location>
</feature>